<feature type="transmembrane region" description="Helical" evidence="1">
    <location>
        <begin position="76"/>
        <end position="95"/>
    </location>
</feature>
<sequence length="104" mass="11398">MLTSAGTNSRIYSLLPPYSSTTPCSSLDSHSMYSPFYSPITPYKLPTHSHRLPCYSAYIPVARLCHYFHSTVTGLILVRVLVSLADIAGIANVAIASHRPTMIK</sequence>
<name>A0A8D9EC98_9HEMI</name>
<organism evidence="2">
    <name type="scientific">Cacopsylla melanoneura</name>
    <dbReference type="NCBI Taxonomy" id="428564"/>
    <lineage>
        <taxon>Eukaryota</taxon>
        <taxon>Metazoa</taxon>
        <taxon>Ecdysozoa</taxon>
        <taxon>Arthropoda</taxon>
        <taxon>Hexapoda</taxon>
        <taxon>Insecta</taxon>
        <taxon>Pterygota</taxon>
        <taxon>Neoptera</taxon>
        <taxon>Paraneoptera</taxon>
        <taxon>Hemiptera</taxon>
        <taxon>Sternorrhyncha</taxon>
        <taxon>Psylloidea</taxon>
        <taxon>Psyllidae</taxon>
        <taxon>Psyllinae</taxon>
        <taxon>Cacopsylla</taxon>
    </lineage>
</organism>
<keyword evidence="1" id="KW-0812">Transmembrane</keyword>
<dbReference type="AlphaFoldDB" id="A0A8D9EC98"/>
<evidence type="ECO:0000313" key="2">
    <source>
        <dbReference type="EMBL" id="CAG6746460.1"/>
    </source>
</evidence>
<keyword evidence="1" id="KW-1133">Transmembrane helix</keyword>
<keyword evidence="1" id="KW-0472">Membrane</keyword>
<dbReference type="EMBL" id="HBUF01510028">
    <property type="protein sequence ID" value="CAG6746460.1"/>
    <property type="molecule type" value="Transcribed_RNA"/>
</dbReference>
<accession>A0A8D9EC98</accession>
<proteinExistence type="predicted"/>
<reference evidence="2" key="1">
    <citation type="submission" date="2021-05" db="EMBL/GenBank/DDBJ databases">
        <authorList>
            <person name="Alioto T."/>
            <person name="Alioto T."/>
            <person name="Gomez Garrido J."/>
        </authorList>
    </citation>
    <scope>NUCLEOTIDE SEQUENCE</scope>
</reference>
<protein>
    <submittedName>
        <fullName evidence="2">Uncharacterized protein</fullName>
    </submittedName>
</protein>
<evidence type="ECO:0000256" key="1">
    <source>
        <dbReference type="SAM" id="Phobius"/>
    </source>
</evidence>